<reference evidence="1" key="2">
    <citation type="journal article" date="2024" name="Plant">
        <title>Genomic evolution and insights into agronomic trait innovations of Sesamum species.</title>
        <authorList>
            <person name="Miao H."/>
            <person name="Wang L."/>
            <person name="Qu L."/>
            <person name="Liu H."/>
            <person name="Sun Y."/>
            <person name="Le M."/>
            <person name="Wang Q."/>
            <person name="Wei S."/>
            <person name="Zheng Y."/>
            <person name="Lin W."/>
            <person name="Duan Y."/>
            <person name="Cao H."/>
            <person name="Xiong S."/>
            <person name="Wang X."/>
            <person name="Wei L."/>
            <person name="Li C."/>
            <person name="Ma Q."/>
            <person name="Ju M."/>
            <person name="Zhao R."/>
            <person name="Li G."/>
            <person name="Mu C."/>
            <person name="Tian Q."/>
            <person name="Mei H."/>
            <person name="Zhang T."/>
            <person name="Gao T."/>
            <person name="Zhang H."/>
        </authorList>
    </citation>
    <scope>NUCLEOTIDE SEQUENCE</scope>
    <source>
        <strain evidence="1">KEN1</strain>
    </source>
</reference>
<reference evidence="1" key="1">
    <citation type="submission" date="2020-06" db="EMBL/GenBank/DDBJ databases">
        <authorList>
            <person name="Li T."/>
            <person name="Hu X."/>
            <person name="Zhang T."/>
            <person name="Song X."/>
            <person name="Zhang H."/>
            <person name="Dai N."/>
            <person name="Sheng W."/>
            <person name="Hou X."/>
            <person name="Wei L."/>
        </authorList>
    </citation>
    <scope>NUCLEOTIDE SEQUENCE</scope>
    <source>
        <strain evidence="1">KEN1</strain>
        <tissue evidence="1">Leaf</tissue>
    </source>
</reference>
<proteinExistence type="predicted"/>
<sequence length="89" mass="10019">MDEQVPAGIQQERSTVADFACKEAAGRQPPDIWQSLKKEIVELLQQVAKETLPTERGIPFSEHIMMEEFPAHFRARSHLPAYDGTTDPA</sequence>
<protein>
    <submittedName>
        <fullName evidence="1">Uncharacterized protein</fullName>
    </submittedName>
</protein>
<name>A0AAW2VIM5_9LAMI</name>
<comment type="caution">
    <text evidence="1">The sequence shown here is derived from an EMBL/GenBank/DDBJ whole genome shotgun (WGS) entry which is preliminary data.</text>
</comment>
<dbReference type="EMBL" id="JACGWN010000010">
    <property type="protein sequence ID" value="KAL0428115.1"/>
    <property type="molecule type" value="Genomic_DNA"/>
</dbReference>
<accession>A0AAW2VIM5</accession>
<dbReference type="AlphaFoldDB" id="A0AAW2VIM5"/>
<gene>
    <name evidence="1" type="ORF">Slati_2986300</name>
</gene>
<evidence type="ECO:0000313" key="1">
    <source>
        <dbReference type="EMBL" id="KAL0428115.1"/>
    </source>
</evidence>
<organism evidence="1">
    <name type="scientific">Sesamum latifolium</name>
    <dbReference type="NCBI Taxonomy" id="2727402"/>
    <lineage>
        <taxon>Eukaryota</taxon>
        <taxon>Viridiplantae</taxon>
        <taxon>Streptophyta</taxon>
        <taxon>Embryophyta</taxon>
        <taxon>Tracheophyta</taxon>
        <taxon>Spermatophyta</taxon>
        <taxon>Magnoliopsida</taxon>
        <taxon>eudicotyledons</taxon>
        <taxon>Gunneridae</taxon>
        <taxon>Pentapetalae</taxon>
        <taxon>asterids</taxon>
        <taxon>lamiids</taxon>
        <taxon>Lamiales</taxon>
        <taxon>Pedaliaceae</taxon>
        <taxon>Sesamum</taxon>
    </lineage>
</organism>